<sequence>MNEEMSAEHQTIFQNVKSSYNYNKQRAGMSMENEYEGEASTSANPPPPNSANEIVSIAKALEELLPLLTDNEEQVVLRAVQMIAFVAKKDSSSSHRFTIGSINNIAIIQALNNLFIKRDLPIEISLEILSTFYHILAYNEGLNLFLKFLQSFPSDQSKLLDRLLSHLQQPNLPVMGKYQGCHKNAILILHSLMACTDPYKTAIIDVLRKKGTVTLILKSTCLDLLLTKDKLFAITVDIIKILCEHDNSQKITFINNQGLEMLIYILAHSNYDNLLLRGLILLKSIAHLDETLVVKGGVFKVLGRFLHAQDSRIRKNVLELIRDISHVPISSVESNDVLIGLMELLSGQDLVHIQLSIDSLSNLVANNQHNKSFFLSNHGLSIISKLIYNTTYNPNRMTVQAQLEQIEERAFAIIRNLSGNYDKAENVLSFIMHDEVYTNLMLHHLFNPRPAILRQILKTLMSTSKNPTNYDTFARANYIDCGDGPSTFPGFISCLIHILKICVTTSTTMDNIEGVSINELIYSTISTLANLIECRDLYDQVTTLLLNPKNCIDNESGLRMILPSAVMMVCDDKCKAPTLQVLAELAKDERIATILGNHVPFIEIIKKMSNGTGITSLFADSCYRRVVSGTGYKNDQFYQMDQGGSKGCYYYPQQPPPPNYPYNEGNRMQFGESEYYQQGPSTSYNYPHDQTIDSGFNTSIFDSTTSSDPYQSHETGTFQMETLQSTLPSMPTTQPNASSTFHPPVADNQKGTDKPFTFKQL</sequence>
<dbReference type="WBParaSite" id="RSKR_0001013000.1">
    <property type="protein sequence ID" value="RSKR_0001013000.1"/>
    <property type="gene ID" value="RSKR_0001013000"/>
</dbReference>
<dbReference type="Proteomes" id="UP000095286">
    <property type="component" value="Unplaced"/>
</dbReference>
<evidence type="ECO:0000313" key="1">
    <source>
        <dbReference type="Proteomes" id="UP000095286"/>
    </source>
</evidence>
<reference evidence="2" key="1">
    <citation type="submission" date="2016-11" db="UniProtKB">
        <authorList>
            <consortium name="WormBaseParasite"/>
        </authorList>
    </citation>
    <scope>IDENTIFICATION</scope>
    <source>
        <strain evidence="2">KR3021</strain>
    </source>
</reference>
<evidence type="ECO:0000313" key="2">
    <source>
        <dbReference type="WBParaSite" id="RSKR_0001013000.1"/>
    </source>
</evidence>
<accession>A0AC35UC91</accession>
<proteinExistence type="predicted"/>
<organism evidence="1 2">
    <name type="scientific">Rhabditophanes sp. KR3021</name>
    <dbReference type="NCBI Taxonomy" id="114890"/>
    <lineage>
        <taxon>Eukaryota</taxon>
        <taxon>Metazoa</taxon>
        <taxon>Ecdysozoa</taxon>
        <taxon>Nematoda</taxon>
        <taxon>Chromadorea</taxon>
        <taxon>Rhabditida</taxon>
        <taxon>Tylenchina</taxon>
        <taxon>Panagrolaimomorpha</taxon>
        <taxon>Strongyloidoidea</taxon>
        <taxon>Alloionematidae</taxon>
        <taxon>Rhabditophanes</taxon>
    </lineage>
</organism>
<protein>
    <submittedName>
        <fullName evidence="2">Armadillo repeat-containing protein 10</fullName>
    </submittedName>
</protein>
<name>A0AC35UC91_9BILA</name>